<comment type="similarity">
    <text evidence="7">Belongs to the binding-protein-dependent transport system permease family.</text>
</comment>
<dbReference type="OrthoDB" id="9804353at2"/>
<evidence type="ECO:0000256" key="6">
    <source>
        <dbReference type="ARBA" id="ARBA00023136"/>
    </source>
</evidence>
<keyword evidence="6 7" id="KW-0472">Membrane</keyword>
<keyword evidence="2 7" id="KW-0813">Transport</keyword>
<evidence type="ECO:0000256" key="7">
    <source>
        <dbReference type="RuleBase" id="RU363032"/>
    </source>
</evidence>
<dbReference type="FunFam" id="1.10.3720.10:FF:000003">
    <property type="entry name" value="Aliphatic sulfonate ABC transporter permease"/>
    <property type="match status" value="1"/>
</dbReference>
<keyword evidence="10" id="KW-1185">Reference proteome</keyword>
<dbReference type="SUPFAM" id="SSF161098">
    <property type="entry name" value="MetI-like"/>
    <property type="match status" value="1"/>
</dbReference>
<dbReference type="InterPro" id="IPR035906">
    <property type="entry name" value="MetI-like_sf"/>
</dbReference>
<dbReference type="PANTHER" id="PTHR30151">
    <property type="entry name" value="ALKANE SULFONATE ABC TRANSPORTER-RELATED, MEMBRANE SUBUNIT"/>
    <property type="match status" value="1"/>
</dbReference>
<dbReference type="InterPro" id="IPR000515">
    <property type="entry name" value="MetI-like"/>
</dbReference>
<evidence type="ECO:0000256" key="4">
    <source>
        <dbReference type="ARBA" id="ARBA00022692"/>
    </source>
</evidence>
<keyword evidence="5 7" id="KW-1133">Transmembrane helix</keyword>
<feature type="transmembrane region" description="Helical" evidence="7">
    <location>
        <begin position="117"/>
        <end position="137"/>
    </location>
</feature>
<dbReference type="GO" id="GO:0042918">
    <property type="term" value="P:alkanesulfonate transmembrane transport"/>
    <property type="evidence" value="ECO:0007669"/>
    <property type="project" value="UniProtKB-ARBA"/>
</dbReference>
<dbReference type="Pfam" id="PF00528">
    <property type="entry name" value="BPD_transp_1"/>
    <property type="match status" value="1"/>
</dbReference>
<dbReference type="Gene3D" id="1.10.3720.10">
    <property type="entry name" value="MetI-like"/>
    <property type="match status" value="1"/>
</dbReference>
<reference evidence="9 10" key="1">
    <citation type="submission" date="2019-03" db="EMBL/GenBank/DDBJ databases">
        <title>Genomic Encyclopedia of Type Strains, Phase IV (KMG-IV): sequencing the most valuable type-strain genomes for metagenomic binning, comparative biology and taxonomic classification.</title>
        <authorList>
            <person name="Goeker M."/>
        </authorList>
    </citation>
    <scope>NUCLEOTIDE SEQUENCE [LARGE SCALE GENOMIC DNA]</scope>
    <source>
        <strain evidence="9 10">LX-B</strain>
    </source>
</reference>
<evidence type="ECO:0000313" key="9">
    <source>
        <dbReference type="EMBL" id="TCL61881.1"/>
    </source>
</evidence>
<dbReference type="GO" id="GO:0005886">
    <property type="term" value="C:plasma membrane"/>
    <property type="evidence" value="ECO:0007669"/>
    <property type="project" value="UniProtKB-SubCell"/>
</dbReference>
<feature type="transmembrane region" description="Helical" evidence="7">
    <location>
        <begin position="82"/>
        <end position="105"/>
    </location>
</feature>
<feature type="transmembrane region" description="Helical" evidence="7">
    <location>
        <begin position="233"/>
        <end position="253"/>
    </location>
</feature>
<dbReference type="EMBL" id="SLUN01000031">
    <property type="protein sequence ID" value="TCL61881.1"/>
    <property type="molecule type" value="Genomic_DNA"/>
</dbReference>
<evidence type="ECO:0000313" key="10">
    <source>
        <dbReference type="Proteomes" id="UP000295008"/>
    </source>
</evidence>
<comment type="subcellular location">
    <subcellularLocation>
        <location evidence="1 7">Cell membrane</location>
        <topology evidence="1 7">Multi-pass membrane protein</topology>
    </subcellularLocation>
</comment>
<feature type="domain" description="ABC transmembrane type-1" evidence="8">
    <location>
        <begin position="77"/>
        <end position="262"/>
    </location>
</feature>
<organism evidence="9 10">
    <name type="scientific">Hydrogenispora ethanolica</name>
    <dbReference type="NCBI Taxonomy" id="1082276"/>
    <lineage>
        <taxon>Bacteria</taxon>
        <taxon>Bacillati</taxon>
        <taxon>Bacillota</taxon>
        <taxon>Hydrogenispora</taxon>
    </lineage>
</organism>
<dbReference type="PANTHER" id="PTHR30151:SF0">
    <property type="entry name" value="ABC TRANSPORTER PERMEASE PROTEIN MJ0413-RELATED"/>
    <property type="match status" value="1"/>
</dbReference>
<gene>
    <name evidence="9" type="ORF">EDC14_103153</name>
</gene>
<feature type="transmembrane region" description="Helical" evidence="7">
    <location>
        <begin position="183"/>
        <end position="202"/>
    </location>
</feature>
<dbReference type="Proteomes" id="UP000295008">
    <property type="component" value="Unassembled WGS sequence"/>
</dbReference>
<dbReference type="RefSeq" id="WP_132016122.1">
    <property type="nucleotide sequence ID" value="NZ_SLUN01000031.1"/>
</dbReference>
<keyword evidence="3" id="KW-1003">Cell membrane</keyword>
<feature type="transmembrane region" description="Helical" evidence="7">
    <location>
        <begin position="143"/>
        <end position="162"/>
    </location>
</feature>
<evidence type="ECO:0000256" key="5">
    <source>
        <dbReference type="ARBA" id="ARBA00022989"/>
    </source>
</evidence>
<dbReference type="AlphaFoldDB" id="A0A4R1R899"/>
<dbReference type="PROSITE" id="PS50928">
    <property type="entry name" value="ABC_TM1"/>
    <property type="match status" value="1"/>
</dbReference>
<name>A0A4R1R899_HYDET</name>
<feature type="transmembrane region" description="Helical" evidence="7">
    <location>
        <begin position="26"/>
        <end position="48"/>
    </location>
</feature>
<keyword evidence="4 7" id="KW-0812">Transmembrane</keyword>
<evidence type="ECO:0000259" key="8">
    <source>
        <dbReference type="PROSITE" id="PS50928"/>
    </source>
</evidence>
<evidence type="ECO:0000256" key="1">
    <source>
        <dbReference type="ARBA" id="ARBA00004651"/>
    </source>
</evidence>
<evidence type="ECO:0000256" key="3">
    <source>
        <dbReference type="ARBA" id="ARBA00022475"/>
    </source>
</evidence>
<evidence type="ECO:0000256" key="2">
    <source>
        <dbReference type="ARBA" id="ARBA00022448"/>
    </source>
</evidence>
<sequence>MAKTANTAAGSAPAGSARSKTGISNLTLNILAIVVFFGIWIFYTSVIAPKNFLIPSPFQVIGAGVEKWQSGLLLQHVVASMYRVFTAFCLAMIGGILLGFLMGWYRVVRGMIEPFVQFFRMIPAIALIPLFILYVGIGEPSKIIVIWLSAFLTIVITVYQGIKNIDPNLIKASRVLGAKNYDIFRHIAIPASFPYILVAARLGSAASWTTLVASELIAASRGLGYMVTEAGVYFQPAVMYLGIFLIGALGLIMDKLILFLEKKLAGWQEKVA</sequence>
<protein>
    <submittedName>
        <fullName evidence="9">NitT/TauT family transport system permease protein</fullName>
    </submittedName>
</protein>
<proteinExistence type="inferred from homology"/>
<dbReference type="CDD" id="cd06261">
    <property type="entry name" value="TM_PBP2"/>
    <property type="match status" value="1"/>
</dbReference>
<accession>A0A4R1R899</accession>
<comment type="caution">
    <text evidence="9">The sequence shown here is derived from an EMBL/GenBank/DDBJ whole genome shotgun (WGS) entry which is preliminary data.</text>
</comment>